<dbReference type="PANTHER" id="PTHR13932">
    <property type="entry name" value="COPROPORPHYRINIGEN III OXIDASE"/>
    <property type="match status" value="1"/>
</dbReference>
<dbReference type="EMBL" id="MGDB01000024">
    <property type="protein sequence ID" value="OGL42837.1"/>
    <property type="molecule type" value="Genomic_DNA"/>
</dbReference>
<proteinExistence type="predicted"/>
<name>A0A1F7RPK9_9BACT</name>
<dbReference type="InterPro" id="IPR058240">
    <property type="entry name" value="rSAM_sf"/>
</dbReference>
<dbReference type="SUPFAM" id="SSF102114">
    <property type="entry name" value="Radical SAM enzymes"/>
    <property type="match status" value="1"/>
</dbReference>
<evidence type="ECO:0000259" key="1">
    <source>
        <dbReference type="PROSITE" id="PS51918"/>
    </source>
</evidence>
<dbReference type="GO" id="GO:0003824">
    <property type="term" value="F:catalytic activity"/>
    <property type="evidence" value="ECO:0007669"/>
    <property type="project" value="InterPro"/>
</dbReference>
<organism evidence="2 3">
    <name type="scientific">Candidatus Schekmanbacteria bacterium GWA2_38_11</name>
    <dbReference type="NCBI Taxonomy" id="1817876"/>
    <lineage>
        <taxon>Bacteria</taxon>
        <taxon>Candidatus Schekmaniibacteriota</taxon>
    </lineage>
</organism>
<protein>
    <recommendedName>
        <fullName evidence="1">Radical SAM core domain-containing protein</fullName>
    </recommendedName>
</protein>
<dbReference type="InterPro" id="IPR034505">
    <property type="entry name" value="Coproporphyrinogen-III_oxidase"/>
</dbReference>
<dbReference type="SMART" id="SM00729">
    <property type="entry name" value="Elp3"/>
    <property type="match status" value="1"/>
</dbReference>
<dbReference type="AlphaFoldDB" id="A0A1F7RPK9"/>
<comment type="caution">
    <text evidence="2">The sequence shown here is derived from an EMBL/GenBank/DDBJ whole genome shotgun (WGS) entry which is preliminary data.</text>
</comment>
<dbReference type="SFLD" id="SFLDG01065">
    <property type="entry name" value="anaerobic_coproporphyrinogen-I"/>
    <property type="match status" value="1"/>
</dbReference>
<dbReference type="SFLD" id="SFLDS00029">
    <property type="entry name" value="Radical_SAM"/>
    <property type="match status" value="1"/>
</dbReference>
<feature type="domain" description="Radical SAM core" evidence="1">
    <location>
        <begin position="63"/>
        <end position="300"/>
    </location>
</feature>
<reference evidence="2 3" key="1">
    <citation type="journal article" date="2016" name="Nat. Commun.">
        <title>Thousands of microbial genomes shed light on interconnected biogeochemical processes in an aquifer system.</title>
        <authorList>
            <person name="Anantharaman K."/>
            <person name="Brown C.T."/>
            <person name="Hug L.A."/>
            <person name="Sharon I."/>
            <person name="Castelle C.J."/>
            <person name="Probst A.J."/>
            <person name="Thomas B.C."/>
            <person name="Singh A."/>
            <person name="Wilkins M.J."/>
            <person name="Karaoz U."/>
            <person name="Brodie E.L."/>
            <person name="Williams K.H."/>
            <person name="Hubbard S.S."/>
            <person name="Banfield J.F."/>
        </authorList>
    </citation>
    <scope>NUCLEOTIDE SEQUENCE [LARGE SCALE GENOMIC DNA]</scope>
</reference>
<dbReference type="PROSITE" id="PS51918">
    <property type="entry name" value="RADICAL_SAM"/>
    <property type="match status" value="1"/>
</dbReference>
<evidence type="ECO:0000313" key="2">
    <source>
        <dbReference type="EMBL" id="OGL42837.1"/>
    </source>
</evidence>
<dbReference type="InterPro" id="IPR007197">
    <property type="entry name" value="rSAM"/>
</dbReference>
<evidence type="ECO:0000313" key="3">
    <source>
        <dbReference type="Proteomes" id="UP000178526"/>
    </source>
</evidence>
<dbReference type="InterPro" id="IPR023404">
    <property type="entry name" value="rSAM_horseshoe"/>
</dbReference>
<accession>A0A1F7RPK9</accession>
<gene>
    <name evidence="2" type="ORF">A2042_04020</name>
</gene>
<dbReference type="Pfam" id="PF04055">
    <property type="entry name" value="Radical_SAM"/>
    <property type="match status" value="1"/>
</dbReference>
<dbReference type="Gene3D" id="3.80.30.20">
    <property type="entry name" value="tm_1862 like domain"/>
    <property type="match status" value="1"/>
</dbReference>
<dbReference type="Proteomes" id="UP000178526">
    <property type="component" value="Unassembled WGS sequence"/>
</dbReference>
<dbReference type="InterPro" id="IPR006638">
    <property type="entry name" value="Elp3/MiaA/NifB-like_rSAM"/>
</dbReference>
<sequence>MPTIDKRMIIRKLDFFSKINNELIKNNLNFFRGFDLFNSKKPKFSKKDISELWSGHLKERSKAGIKDPLSLYVHIPFCAQRCNFCCYHSDEYSKERINRYLESIKNDCEYFKKTFSNIEFNSVYFGGGTPNILNHKQLNRLLSSIFNNFRVAKRADITTEGIPAFITKRKVALLNRYGINRFSFGVQSLNKKVLDQSARLYQTERQIKNAISFCQKSGVKNINIDLIFGLKSDNDKSFLKSFNKALSFSAATVTVYKLRVPKDYYKLFYTKRIENPRDLFKKNYNLSNIFQKMAKAAQKNNYIFNKEDLGLNYGNQCIVFNRSDFIDEYAHKATYSFFSKNIESCFGLGLYSQSHTYGKAFYRDANHAFILDEESKIYTGNTITMNREVLYEMVENLIEFRYVDTEKINAKFDIDFFKYFTEPIKELTILKAIKIKKNKLYILDKKIKKTEAILFFVRSEFLRTLLSVQAFLRKDYFYNLVEEKLSI</sequence>
<dbReference type="GO" id="GO:0005737">
    <property type="term" value="C:cytoplasm"/>
    <property type="evidence" value="ECO:0007669"/>
    <property type="project" value="TreeGrafter"/>
</dbReference>
<dbReference type="GO" id="GO:0006779">
    <property type="term" value="P:porphyrin-containing compound biosynthetic process"/>
    <property type="evidence" value="ECO:0007669"/>
    <property type="project" value="TreeGrafter"/>
</dbReference>
<dbReference type="GO" id="GO:0051539">
    <property type="term" value="F:4 iron, 4 sulfur cluster binding"/>
    <property type="evidence" value="ECO:0007669"/>
    <property type="project" value="TreeGrafter"/>
</dbReference>
<dbReference type="PANTHER" id="PTHR13932:SF5">
    <property type="entry name" value="RADICAL S-ADENOSYL METHIONINE DOMAIN-CONTAINING PROTEIN 1, MITOCHONDRIAL"/>
    <property type="match status" value="1"/>
</dbReference>